<keyword evidence="8" id="KW-1185">Reference proteome</keyword>
<keyword evidence="3" id="KW-0378">Hydrolase</keyword>
<dbReference type="Gramene" id="TuG1812G0700002480.01.T04">
    <property type="protein sequence ID" value="TuG1812G0700002480.01.T04"/>
    <property type="gene ID" value="TuG1812G0700002480.01"/>
</dbReference>
<dbReference type="InterPro" id="IPR038765">
    <property type="entry name" value="Papain-like_cys_pep_sf"/>
</dbReference>
<evidence type="ECO:0000313" key="7">
    <source>
        <dbReference type="EnsemblPlants" id="TuG1812G0700002480.01.T04"/>
    </source>
</evidence>
<keyword evidence="2" id="KW-0645">Protease</keyword>
<evidence type="ECO:0000256" key="1">
    <source>
        <dbReference type="ARBA" id="ARBA00005234"/>
    </source>
</evidence>
<feature type="region of interest" description="Disordered" evidence="5">
    <location>
        <begin position="668"/>
        <end position="711"/>
    </location>
</feature>
<dbReference type="Gene3D" id="1.10.418.20">
    <property type="match status" value="1"/>
</dbReference>
<name>A0A8R7V4U5_TRIUA</name>
<organism evidence="7 8">
    <name type="scientific">Triticum urartu</name>
    <name type="common">Red wild einkorn</name>
    <name type="synonym">Crithodium urartu</name>
    <dbReference type="NCBI Taxonomy" id="4572"/>
    <lineage>
        <taxon>Eukaryota</taxon>
        <taxon>Viridiplantae</taxon>
        <taxon>Streptophyta</taxon>
        <taxon>Embryophyta</taxon>
        <taxon>Tracheophyta</taxon>
        <taxon>Spermatophyta</taxon>
        <taxon>Magnoliopsida</taxon>
        <taxon>Liliopsida</taxon>
        <taxon>Poales</taxon>
        <taxon>Poaceae</taxon>
        <taxon>BOP clade</taxon>
        <taxon>Pooideae</taxon>
        <taxon>Triticodae</taxon>
        <taxon>Triticeae</taxon>
        <taxon>Triticinae</taxon>
        <taxon>Triticum</taxon>
    </lineage>
</organism>
<feature type="compositionally biased region" description="Basic and acidic residues" evidence="5">
    <location>
        <begin position="98"/>
        <end position="107"/>
    </location>
</feature>
<dbReference type="PANTHER" id="PTHR46915">
    <property type="entry name" value="UBIQUITIN-LIKE PROTEASE 4-RELATED"/>
    <property type="match status" value="1"/>
</dbReference>
<dbReference type="Proteomes" id="UP000015106">
    <property type="component" value="Chromosome 7"/>
</dbReference>
<evidence type="ECO:0000256" key="3">
    <source>
        <dbReference type="ARBA" id="ARBA00022801"/>
    </source>
</evidence>
<dbReference type="AlphaFoldDB" id="A0A8R7V4U5"/>
<protein>
    <recommendedName>
        <fullName evidence="6">Ubiquitin-like protease family profile domain-containing protein</fullName>
    </recommendedName>
</protein>
<feature type="compositionally biased region" description="Polar residues" evidence="5">
    <location>
        <begin position="686"/>
        <end position="702"/>
    </location>
</feature>
<feature type="compositionally biased region" description="Basic and acidic residues" evidence="5">
    <location>
        <begin position="67"/>
        <end position="77"/>
    </location>
</feature>
<sequence length="711" mass="79614">MATASSEPLPSGEEGDEDAGARIDDDLRGMSDQALKERFKRLQDGLDKFPGVLPDGGKKYRRSLRAVRGELDRRTRLASDSASLRPRPRPPRPQGRLGEPDGNRGERMIQSSCAEPSGLSSKCNENHGVTKSDFLSAFEVDDEAGIDVEITSICPGKTKTPVENKGKSYEVSESCKTNAQPMPPKVLCIDNSIDVENMSSDDDFKDNGDIRIRENASTPSRKRKGDDSVNFSMRLRPRKAQEVVLLDADAHHSESAEKPTTKRDAMKIYYPSSEHSNSIELSHDDIKCLEPESLLSSTIMNFYIMYLQGPMSSISTQRGKYHIFNTYFFKKLEALKSKADKPSYFLNLRRWWKGIDIFQKPYILFPVHADTHWSLVIICMPAKEDQSGPIILHLDSLNFHNSRLIFSVVERFLKQEWNYLKENGSLAECPIRETVWKKLPRKIEKKPIAVPQQENEFDCGLFVLYYMQRFIEEAPERLHKKDLSMFGKTWFQPEEASALRKKMKTLLHQLFEEADPSNDSTSEQTACQSLLEVKPANNVMELATSEHPLEVSSAEVIPTSEHLLEVGSAEMTPMSEHPLQVSSAEMSPTQEHPLVGSSGEMVPAQEHPLVGSLAEMEPTQEHPLVGNSAEMEPKPLVGSSAEMAPTQEHTFVGSSAEMAPTQEHPLVRSSAEMEPTQEHPMVGSSAEITSQKPLEGTSTRPTSFEHPLECS</sequence>
<feature type="region of interest" description="Disordered" evidence="5">
    <location>
        <begin position="199"/>
        <end position="233"/>
    </location>
</feature>
<feature type="compositionally biased region" description="Basic and acidic residues" evidence="5">
    <location>
        <begin position="19"/>
        <end position="47"/>
    </location>
</feature>
<dbReference type="SUPFAM" id="SSF54001">
    <property type="entry name" value="Cysteine proteinases"/>
    <property type="match status" value="1"/>
</dbReference>
<dbReference type="GO" id="GO:0008234">
    <property type="term" value="F:cysteine-type peptidase activity"/>
    <property type="evidence" value="ECO:0007669"/>
    <property type="project" value="UniProtKB-KW"/>
</dbReference>
<accession>A0A8R7V4U5</accession>
<dbReference type="Pfam" id="PF02902">
    <property type="entry name" value="Peptidase_C48"/>
    <property type="match status" value="1"/>
</dbReference>
<dbReference type="PROSITE" id="PS50600">
    <property type="entry name" value="ULP_PROTEASE"/>
    <property type="match status" value="1"/>
</dbReference>
<reference evidence="7" key="3">
    <citation type="submission" date="2022-06" db="UniProtKB">
        <authorList>
            <consortium name="EnsemblPlants"/>
        </authorList>
    </citation>
    <scope>IDENTIFICATION</scope>
</reference>
<dbReference type="InterPro" id="IPR003653">
    <property type="entry name" value="Peptidase_C48_C"/>
</dbReference>
<feature type="compositionally biased region" description="Basic and acidic residues" evidence="5">
    <location>
        <begin position="205"/>
        <end position="214"/>
    </location>
</feature>
<feature type="domain" description="Ubiquitin-like protease family profile" evidence="6">
    <location>
        <begin position="279"/>
        <end position="470"/>
    </location>
</feature>
<evidence type="ECO:0000313" key="8">
    <source>
        <dbReference type="Proteomes" id="UP000015106"/>
    </source>
</evidence>
<feature type="region of interest" description="Disordered" evidence="5">
    <location>
        <begin position="1"/>
        <end position="108"/>
    </location>
</feature>
<evidence type="ECO:0000256" key="5">
    <source>
        <dbReference type="SAM" id="MobiDB-lite"/>
    </source>
</evidence>
<gene>
    <name evidence="7" type="primary">LOC125520029</name>
</gene>
<dbReference type="PANTHER" id="PTHR46915:SF2">
    <property type="entry name" value="UBIQUITIN-LIKE PROTEASE 4"/>
    <property type="match status" value="1"/>
</dbReference>
<evidence type="ECO:0000256" key="2">
    <source>
        <dbReference type="ARBA" id="ARBA00022670"/>
    </source>
</evidence>
<dbReference type="EnsemblPlants" id="TuG1812G0700002480.01.T04">
    <property type="protein sequence ID" value="TuG1812G0700002480.01.T04"/>
    <property type="gene ID" value="TuG1812G0700002480.01"/>
</dbReference>
<reference evidence="8" key="1">
    <citation type="journal article" date="2013" name="Nature">
        <title>Draft genome of the wheat A-genome progenitor Triticum urartu.</title>
        <authorList>
            <person name="Ling H.Q."/>
            <person name="Zhao S."/>
            <person name="Liu D."/>
            <person name="Wang J."/>
            <person name="Sun H."/>
            <person name="Zhang C."/>
            <person name="Fan H."/>
            <person name="Li D."/>
            <person name="Dong L."/>
            <person name="Tao Y."/>
            <person name="Gao C."/>
            <person name="Wu H."/>
            <person name="Li Y."/>
            <person name="Cui Y."/>
            <person name="Guo X."/>
            <person name="Zheng S."/>
            <person name="Wang B."/>
            <person name="Yu K."/>
            <person name="Liang Q."/>
            <person name="Yang W."/>
            <person name="Lou X."/>
            <person name="Chen J."/>
            <person name="Feng M."/>
            <person name="Jian J."/>
            <person name="Zhang X."/>
            <person name="Luo G."/>
            <person name="Jiang Y."/>
            <person name="Liu J."/>
            <person name="Wang Z."/>
            <person name="Sha Y."/>
            <person name="Zhang B."/>
            <person name="Wu H."/>
            <person name="Tang D."/>
            <person name="Shen Q."/>
            <person name="Xue P."/>
            <person name="Zou S."/>
            <person name="Wang X."/>
            <person name="Liu X."/>
            <person name="Wang F."/>
            <person name="Yang Y."/>
            <person name="An X."/>
            <person name="Dong Z."/>
            <person name="Zhang K."/>
            <person name="Zhang X."/>
            <person name="Luo M.C."/>
            <person name="Dvorak J."/>
            <person name="Tong Y."/>
            <person name="Wang J."/>
            <person name="Yang H."/>
            <person name="Li Z."/>
            <person name="Wang D."/>
            <person name="Zhang A."/>
            <person name="Wang J."/>
        </authorList>
    </citation>
    <scope>NUCLEOTIDE SEQUENCE</scope>
    <source>
        <strain evidence="8">cv. G1812</strain>
    </source>
</reference>
<comment type="similarity">
    <text evidence="1">Belongs to the peptidase C48 family.</text>
</comment>
<evidence type="ECO:0000256" key="4">
    <source>
        <dbReference type="ARBA" id="ARBA00022807"/>
    </source>
</evidence>
<reference evidence="7" key="2">
    <citation type="submission" date="2018-03" db="EMBL/GenBank/DDBJ databases">
        <title>The Triticum urartu genome reveals the dynamic nature of wheat genome evolution.</title>
        <authorList>
            <person name="Ling H."/>
            <person name="Ma B."/>
            <person name="Shi X."/>
            <person name="Liu H."/>
            <person name="Dong L."/>
            <person name="Sun H."/>
            <person name="Cao Y."/>
            <person name="Gao Q."/>
            <person name="Zheng S."/>
            <person name="Li Y."/>
            <person name="Yu Y."/>
            <person name="Du H."/>
            <person name="Qi M."/>
            <person name="Li Y."/>
            <person name="Yu H."/>
            <person name="Cui Y."/>
            <person name="Wang N."/>
            <person name="Chen C."/>
            <person name="Wu H."/>
            <person name="Zhao Y."/>
            <person name="Zhang J."/>
            <person name="Li Y."/>
            <person name="Zhou W."/>
            <person name="Zhang B."/>
            <person name="Hu W."/>
            <person name="Eijk M."/>
            <person name="Tang J."/>
            <person name="Witsenboer H."/>
            <person name="Zhao S."/>
            <person name="Li Z."/>
            <person name="Zhang A."/>
            <person name="Wang D."/>
            <person name="Liang C."/>
        </authorList>
    </citation>
    <scope>NUCLEOTIDE SEQUENCE [LARGE SCALE GENOMIC DNA]</scope>
    <source>
        <strain evidence="7">cv. G1812</strain>
    </source>
</reference>
<dbReference type="GO" id="GO:0016926">
    <property type="term" value="P:protein desumoylation"/>
    <property type="evidence" value="ECO:0007669"/>
    <property type="project" value="UniProtKB-ARBA"/>
</dbReference>
<keyword evidence="4" id="KW-0788">Thiol protease</keyword>
<evidence type="ECO:0000259" key="6">
    <source>
        <dbReference type="PROSITE" id="PS50600"/>
    </source>
</evidence>
<proteinExistence type="inferred from homology"/>
<dbReference type="Gene3D" id="3.30.310.130">
    <property type="entry name" value="Ubiquitin-related"/>
    <property type="match status" value="1"/>
</dbReference>
<dbReference type="GO" id="GO:0006508">
    <property type="term" value="P:proteolysis"/>
    <property type="evidence" value="ECO:0007669"/>
    <property type="project" value="UniProtKB-KW"/>
</dbReference>